<accession>A0A0F9BXG3</accession>
<feature type="non-terminal residue" evidence="1">
    <location>
        <position position="222"/>
    </location>
</feature>
<dbReference type="AlphaFoldDB" id="A0A0F9BXG3"/>
<gene>
    <name evidence="1" type="ORF">LCGC14_2393530</name>
</gene>
<name>A0A0F9BXG3_9ZZZZ</name>
<sequence length="222" mass="24400">MPSERIAELMAGRIPDRLPWVPELNAGFVRKTLGRAAPARNIATDATGEQEGGQAVAEDYPAMEAECAAKIGADHLHRTSSVAVRRQKVTIEADKATGATVVHTPAGQLRQRQQWDKVSGTVFTREHMVKGPEDFAAYAAMRQDEVYEPNYAAAEAELARSGLLTIDVPATPLMHLLMWIMDVQPTLLAMMDYRDEMVEPMAVMHEKNKEFYRLAAAGPAAV</sequence>
<organism evidence="1">
    <name type="scientific">marine sediment metagenome</name>
    <dbReference type="NCBI Taxonomy" id="412755"/>
    <lineage>
        <taxon>unclassified sequences</taxon>
        <taxon>metagenomes</taxon>
        <taxon>ecological metagenomes</taxon>
    </lineage>
</organism>
<dbReference type="EMBL" id="LAZR01035773">
    <property type="protein sequence ID" value="KKL26615.1"/>
    <property type="molecule type" value="Genomic_DNA"/>
</dbReference>
<protein>
    <submittedName>
        <fullName evidence="1">Uncharacterized protein</fullName>
    </submittedName>
</protein>
<evidence type="ECO:0000313" key="1">
    <source>
        <dbReference type="EMBL" id="KKL26615.1"/>
    </source>
</evidence>
<reference evidence="1" key="1">
    <citation type="journal article" date="2015" name="Nature">
        <title>Complex archaea that bridge the gap between prokaryotes and eukaryotes.</title>
        <authorList>
            <person name="Spang A."/>
            <person name="Saw J.H."/>
            <person name="Jorgensen S.L."/>
            <person name="Zaremba-Niedzwiedzka K."/>
            <person name="Martijn J."/>
            <person name="Lind A.E."/>
            <person name="van Eijk R."/>
            <person name="Schleper C."/>
            <person name="Guy L."/>
            <person name="Ettema T.J."/>
        </authorList>
    </citation>
    <scope>NUCLEOTIDE SEQUENCE</scope>
</reference>
<comment type="caution">
    <text evidence="1">The sequence shown here is derived from an EMBL/GenBank/DDBJ whole genome shotgun (WGS) entry which is preliminary data.</text>
</comment>
<proteinExistence type="predicted"/>